<keyword evidence="3" id="KW-1185">Reference proteome</keyword>
<dbReference type="Proteomes" id="UP000183567">
    <property type="component" value="Unassembled WGS sequence"/>
</dbReference>
<evidence type="ECO:0000313" key="3">
    <source>
        <dbReference type="Proteomes" id="UP000183567"/>
    </source>
</evidence>
<organism evidence="2 3">
    <name type="scientific">Rhizopogon vesiculosus</name>
    <dbReference type="NCBI Taxonomy" id="180088"/>
    <lineage>
        <taxon>Eukaryota</taxon>
        <taxon>Fungi</taxon>
        <taxon>Dikarya</taxon>
        <taxon>Basidiomycota</taxon>
        <taxon>Agaricomycotina</taxon>
        <taxon>Agaricomycetes</taxon>
        <taxon>Agaricomycetidae</taxon>
        <taxon>Boletales</taxon>
        <taxon>Suillineae</taxon>
        <taxon>Rhizopogonaceae</taxon>
        <taxon>Rhizopogon</taxon>
    </lineage>
</organism>
<feature type="signal peptide" evidence="1">
    <location>
        <begin position="1"/>
        <end position="23"/>
    </location>
</feature>
<reference evidence="2 3" key="1">
    <citation type="submission" date="2016-03" db="EMBL/GenBank/DDBJ databases">
        <title>Comparative genomics of the ectomycorrhizal sister species Rhizopogon vinicolor and Rhizopogon vesiculosus (Basidiomycota: Boletales) reveals a divergence of the mating type B locus.</title>
        <authorList>
            <person name="Mujic A.B."/>
            <person name="Kuo A."/>
            <person name="Tritt A."/>
            <person name="Lipzen A."/>
            <person name="Chen C."/>
            <person name="Johnson J."/>
            <person name="Sharma A."/>
            <person name="Barry K."/>
            <person name="Grigoriev I.V."/>
            <person name="Spatafora J.W."/>
        </authorList>
    </citation>
    <scope>NUCLEOTIDE SEQUENCE [LARGE SCALE GENOMIC DNA]</scope>
    <source>
        <strain evidence="2 3">AM-OR11-056</strain>
    </source>
</reference>
<gene>
    <name evidence="2" type="ORF">AZE42_09409</name>
</gene>
<evidence type="ECO:0000313" key="2">
    <source>
        <dbReference type="EMBL" id="OJA17498.1"/>
    </source>
</evidence>
<feature type="chain" id="PRO_5012859994" description="Secreted protein" evidence="1">
    <location>
        <begin position="24"/>
        <end position="97"/>
    </location>
</feature>
<dbReference type="EMBL" id="LVVM01001981">
    <property type="protein sequence ID" value="OJA17498.1"/>
    <property type="molecule type" value="Genomic_DNA"/>
</dbReference>
<evidence type="ECO:0000256" key="1">
    <source>
        <dbReference type="SAM" id="SignalP"/>
    </source>
</evidence>
<protein>
    <recommendedName>
        <fullName evidence="4">Secreted protein</fullName>
    </recommendedName>
</protein>
<dbReference type="AlphaFoldDB" id="A0A1J8R6V1"/>
<name>A0A1J8R6V1_9AGAM</name>
<proteinExistence type="predicted"/>
<evidence type="ECO:0008006" key="4">
    <source>
        <dbReference type="Google" id="ProtNLM"/>
    </source>
</evidence>
<comment type="caution">
    <text evidence="2">The sequence shown here is derived from an EMBL/GenBank/DDBJ whole genome shotgun (WGS) entry which is preliminary data.</text>
</comment>
<accession>A0A1J8R6V1</accession>
<keyword evidence="1" id="KW-0732">Signal</keyword>
<sequence length="97" mass="10624">MLPPSIQILLALCSKFLLPLKHAIPLPTSESSSQHYTIFLRTKNTVPRLPSHPPLKCTLLPSKCALTASQHAHTTQMHPAASPQLLTMLPPLKCTLL</sequence>